<feature type="region of interest" description="Disordered" evidence="2">
    <location>
        <begin position="94"/>
        <end position="174"/>
    </location>
</feature>
<dbReference type="InterPro" id="IPR051189">
    <property type="entry name" value="Splicing_assoc_domain"/>
</dbReference>
<evidence type="ECO:0000256" key="2">
    <source>
        <dbReference type="SAM" id="MobiDB-lite"/>
    </source>
</evidence>
<name>A0A7C8M0Y1_9PLEO</name>
<feature type="region of interest" description="Disordered" evidence="2">
    <location>
        <begin position="557"/>
        <end position="586"/>
    </location>
</feature>
<keyword evidence="6" id="KW-1185">Reference proteome</keyword>
<dbReference type="PROSITE" id="PS50174">
    <property type="entry name" value="G_PATCH"/>
    <property type="match status" value="1"/>
</dbReference>
<feature type="region of interest" description="Disordered" evidence="2">
    <location>
        <begin position="188"/>
        <end position="214"/>
    </location>
</feature>
<reference evidence="5 6" key="1">
    <citation type="submission" date="2020-01" db="EMBL/GenBank/DDBJ databases">
        <authorList>
            <consortium name="DOE Joint Genome Institute"/>
            <person name="Haridas S."/>
            <person name="Albert R."/>
            <person name="Binder M."/>
            <person name="Bloem J."/>
            <person name="Labutti K."/>
            <person name="Salamov A."/>
            <person name="Andreopoulos B."/>
            <person name="Baker S.E."/>
            <person name="Barry K."/>
            <person name="Bills G."/>
            <person name="Bluhm B.H."/>
            <person name="Cannon C."/>
            <person name="Castanera R."/>
            <person name="Culley D.E."/>
            <person name="Daum C."/>
            <person name="Ezra D."/>
            <person name="Gonzalez J.B."/>
            <person name="Henrissat B."/>
            <person name="Kuo A."/>
            <person name="Liang C."/>
            <person name="Lipzen A."/>
            <person name="Lutzoni F."/>
            <person name="Magnuson J."/>
            <person name="Mondo S."/>
            <person name="Nolan M."/>
            <person name="Ohm R."/>
            <person name="Pangilinan J."/>
            <person name="Park H.-J.H."/>
            <person name="Ramirez L."/>
            <person name="Alfaro M."/>
            <person name="Sun H."/>
            <person name="Tritt A."/>
            <person name="Yoshinaga Y."/>
            <person name="Zwiers L.-H.L."/>
            <person name="Turgeon B.G."/>
            <person name="Goodwin S.B."/>
            <person name="Spatafora J.W."/>
            <person name="Crous P.W."/>
            <person name="Grigoriev I.V."/>
        </authorList>
    </citation>
    <scope>NUCLEOTIDE SEQUENCE [LARGE SCALE GENOMIC DNA]</scope>
    <source>
        <strain evidence="5 6">CBS 611.86</strain>
    </source>
</reference>
<feature type="compositionally biased region" description="Acidic residues" evidence="2">
    <location>
        <begin position="459"/>
        <end position="476"/>
    </location>
</feature>
<dbReference type="AlphaFoldDB" id="A0A7C8M0Y1"/>
<feature type="domain" description="G-patch" evidence="3">
    <location>
        <begin position="769"/>
        <end position="812"/>
    </location>
</feature>
<evidence type="ECO:0000313" key="5">
    <source>
        <dbReference type="EMBL" id="KAF2864638.1"/>
    </source>
</evidence>
<dbReference type="Gene3D" id="2.40.50.40">
    <property type="match status" value="1"/>
</dbReference>
<feature type="region of interest" description="Disordered" evidence="2">
    <location>
        <begin position="1"/>
        <end position="71"/>
    </location>
</feature>
<dbReference type="SMART" id="SM00393">
    <property type="entry name" value="R3H"/>
    <property type="match status" value="1"/>
</dbReference>
<feature type="region of interest" description="Disordered" evidence="2">
    <location>
        <begin position="234"/>
        <end position="259"/>
    </location>
</feature>
<feature type="compositionally biased region" description="Low complexity" evidence="2">
    <location>
        <begin position="721"/>
        <end position="744"/>
    </location>
</feature>
<proteinExistence type="predicted"/>
<dbReference type="CDD" id="cd00024">
    <property type="entry name" value="CD_CSD"/>
    <property type="match status" value="1"/>
</dbReference>
<accession>A0A7C8M0Y1</accession>
<feature type="compositionally biased region" description="Pro residues" evidence="2">
    <location>
        <begin position="102"/>
        <end position="112"/>
    </location>
</feature>
<dbReference type="SUPFAM" id="SSF82708">
    <property type="entry name" value="R3H domain"/>
    <property type="match status" value="1"/>
</dbReference>
<protein>
    <recommendedName>
        <fullName evidence="7">Protein SQS1</fullName>
    </recommendedName>
</protein>
<sequence length="812" mass="88286">MARHKGNKNANAKPPRRPHPPAPAPATSSARRGPAQPWAEEAPTTTRFSLVDEASWASRNRSSAFDSGKKLRHMKIEFVSAGYLAGTVKEELAAPEHAPAMSPSPSPSPPPSTSAVNPDAMAQLVIRSPSPADSDSSGEDEIVFKGRGHTPFTQVSTAPSTALPPTKMRTATSPAPPVVAAPFVASRANREGPETTTAAPVAQGPAASEPTPSVSVGVDEPIKASVHLQGAVHVGQKQQQGTPLTAAVAPPDDTEPGSDEDIVVQDQFAKRRGGKAIWEGHVVPWESRSKPGVGWIRSGDLPEIDPVLRNNVGVNPVDAAVQDYMQNIHDSGLQDELVASAGFSRREMDLDAGDHNDWDPGSREAQLEEEEWDTDLLSDFDNLSTSSDVVDSIARILSKRTRATGEQYLVVYQGSPSSDARWLPSSFLKTVDDLQLIKDFEAVLLSRNLEPDSSSELGSSEDDGQNADSDMDGDYGEMTDERLAKILQKQEELGLPSDEVLLYADAELFDGPSNGNVSFDRPSKRRQYRLRGGAPTFPSAAAMADALEMDPYRGFDIMDTDRPSLKPKKTGRRGHPPPELEDPELNEQLQASWQADRVKKRMKKAEREELRTQGLLGRKDKAPDLSVKYKDGVNMAQVVVIIREFMMSENTTVALPPMDARYRKAVHEFVIRFGMDSKSRGAGLNRFTVVSKTNRTSEYEQTAFDAVLDHKKFRKTMQSLTTRQSQSSNTNTTRIQRSTTRIQQGSNTQGGFSYKDGDTVGASAPELGPENKGRAMLEKMGWAKGQALGALDNKGILLPITHTVKMTKAGLK</sequence>
<dbReference type="InterPro" id="IPR036867">
    <property type="entry name" value="R3H_dom_sf"/>
</dbReference>
<dbReference type="Pfam" id="PF01585">
    <property type="entry name" value="G-patch"/>
    <property type="match status" value="1"/>
</dbReference>
<evidence type="ECO:0008006" key="7">
    <source>
        <dbReference type="Google" id="ProtNLM"/>
    </source>
</evidence>
<dbReference type="OrthoDB" id="21470at2759"/>
<feature type="compositionally biased region" description="Basic residues" evidence="2">
    <location>
        <begin position="565"/>
        <end position="575"/>
    </location>
</feature>
<evidence type="ECO:0000259" key="4">
    <source>
        <dbReference type="PROSITE" id="PS51061"/>
    </source>
</evidence>
<dbReference type="Gene3D" id="3.30.1370.50">
    <property type="entry name" value="R3H-like domain"/>
    <property type="match status" value="1"/>
</dbReference>
<feature type="domain" description="R3H" evidence="4">
    <location>
        <begin position="632"/>
        <end position="694"/>
    </location>
</feature>
<feature type="compositionally biased region" description="Low complexity" evidence="2">
    <location>
        <begin position="25"/>
        <end position="35"/>
    </location>
</feature>
<organism evidence="5 6">
    <name type="scientific">Massariosphaeria phaeospora</name>
    <dbReference type="NCBI Taxonomy" id="100035"/>
    <lineage>
        <taxon>Eukaryota</taxon>
        <taxon>Fungi</taxon>
        <taxon>Dikarya</taxon>
        <taxon>Ascomycota</taxon>
        <taxon>Pezizomycotina</taxon>
        <taxon>Dothideomycetes</taxon>
        <taxon>Pleosporomycetidae</taxon>
        <taxon>Pleosporales</taxon>
        <taxon>Pleosporales incertae sedis</taxon>
        <taxon>Massariosphaeria</taxon>
    </lineage>
</organism>
<feature type="region of interest" description="Disordered" evidence="2">
    <location>
        <begin position="450"/>
        <end position="476"/>
    </location>
</feature>
<gene>
    <name evidence="5" type="ORF">BDV95DRAFT_613389</name>
</gene>
<evidence type="ECO:0000256" key="1">
    <source>
        <dbReference type="ARBA" id="ARBA00011353"/>
    </source>
</evidence>
<feature type="region of interest" description="Disordered" evidence="2">
    <location>
        <begin position="719"/>
        <end position="770"/>
    </location>
</feature>
<dbReference type="Proteomes" id="UP000481861">
    <property type="component" value="Unassembled WGS sequence"/>
</dbReference>
<comment type="caution">
    <text evidence="5">The sequence shown here is derived from an EMBL/GenBank/DDBJ whole genome shotgun (WGS) entry which is preliminary data.</text>
</comment>
<dbReference type="InterPro" id="IPR000467">
    <property type="entry name" value="G_patch_dom"/>
</dbReference>
<dbReference type="GO" id="GO:0003676">
    <property type="term" value="F:nucleic acid binding"/>
    <property type="evidence" value="ECO:0007669"/>
    <property type="project" value="UniProtKB-UniRule"/>
</dbReference>
<dbReference type="SMART" id="SM00443">
    <property type="entry name" value="G_patch"/>
    <property type="match status" value="1"/>
</dbReference>
<evidence type="ECO:0000259" key="3">
    <source>
        <dbReference type="PROSITE" id="PS50174"/>
    </source>
</evidence>
<dbReference type="InterPro" id="IPR001374">
    <property type="entry name" value="R3H_dom"/>
</dbReference>
<dbReference type="PROSITE" id="PS51061">
    <property type="entry name" value="R3H"/>
    <property type="match status" value="1"/>
</dbReference>
<evidence type="ECO:0000313" key="6">
    <source>
        <dbReference type="Proteomes" id="UP000481861"/>
    </source>
</evidence>
<dbReference type="InterPro" id="IPR016197">
    <property type="entry name" value="Chromo-like_dom_sf"/>
</dbReference>
<dbReference type="PANTHER" id="PTHR14195">
    <property type="entry name" value="G PATCH DOMAIN CONTAINING PROTEIN 2"/>
    <property type="match status" value="1"/>
</dbReference>
<dbReference type="EMBL" id="JAADJZ010000043">
    <property type="protein sequence ID" value="KAF2864638.1"/>
    <property type="molecule type" value="Genomic_DNA"/>
</dbReference>
<comment type="subunit">
    <text evidence="1">Component of the NuA4 histone acetyltransferase complex.</text>
</comment>
<dbReference type="SUPFAM" id="SSF54160">
    <property type="entry name" value="Chromo domain-like"/>
    <property type="match status" value="1"/>
</dbReference>
<feature type="compositionally biased region" description="Polar residues" evidence="2">
    <location>
        <begin position="151"/>
        <end position="160"/>
    </location>
</feature>
<dbReference type="Pfam" id="PF01424">
    <property type="entry name" value="R3H"/>
    <property type="match status" value="1"/>
</dbReference>